<proteinExistence type="predicted"/>
<reference evidence="2" key="1">
    <citation type="submission" date="2011-12" db="EMBL/GenBank/DDBJ databases">
        <authorList>
            <consortium name="The Broad Institute Genome Sequencing Platform"/>
            <person name="Russ C."/>
            <person name="Tyler B."/>
            <person name="Panabieres F."/>
            <person name="Shan W."/>
            <person name="Tripathy S."/>
            <person name="Grunwald N."/>
            <person name="Machado M."/>
            <person name="Young S.K."/>
            <person name="Zeng Q."/>
            <person name="Gargeya S."/>
            <person name="Fitzgerald M."/>
            <person name="Haas B."/>
            <person name="Abouelleil A."/>
            <person name="Alvarado L."/>
            <person name="Arachchi H.M."/>
            <person name="Berlin A."/>
            <person name="Chapman S.B."/>
            <person name="Gearin G."/>
            <person name="Goldberg J."/>
            <person name="Griggs A."/>
            <person name="Gujja S."/>
            <person name="Hansen M."/>
            <person name="Heiman D."/>
            <person name="Howarth C."/>
            <person name="Larimer J."/>
            <person name="Lui A."/>
            <person name="MacDonald P.J.P."/>
            <person name="McCowen C."/>
            <person name="Montmayeur A."/>
            <person name="Murphy C."/>
            <person name="Neiman D."/>
            <person name="Pearson M."/>
            <person name="Priest M."/>
            <person name="Roberts A."/>
            <person name="Saif S."/>
            <person name="Shea T."/>
            <person name="Sisk P."/>
            <person name="Stolte C."/>
            <person name="Sykes S."/>
            <person name="Wortman J."/>
            <person name="Nusbaum C."/>
            <person name="Birren B."/>
        </authorList>
    </citation>
    <scope>NUCLEOTIDE SEQUENCE [LARGE SCALE GENOMIC DNA]</scope>
    <source>
        <strain evidence="2">INRA-310</strain>
    </source>
</reference>
<accession>W2PBF3</accession>
<organism evidence="1 2">
    <name type="scientific">Phytophthora nicotianae (strain INRA-310)</name>
    <name type="common">Phytophthora parasitica</name>
    <dbReference type="NCBI Taxonomy" id="761204"/>
    <lineage>
        <taxon>Eukaryota</taxon>
        <taxon>Sar</taxon>
        <taxon>Stramenopiles</taxon>
        <taxon>Oomycota</taxon>
        <taxon>Peronosporomycetes</taxon>
        <taxon>Peronosporales</taxon>
        <taxon>Peronosporaceae</taxon>
        <taxon>Phytophthora</taxon>
    </lineage>
</organism>
<protein>
    <submittedName>
        <fullName evidence="1">Uncharacterized protein</fullName>
    </submittedName>
</protein>
<dbReference type="GeneID" id="20193312"/>
<evidence type="ECO:0000313" key="2">
    <source>
        <dbReference type="Proteomes" id="UP000018817"/>
    </source>
</evidence>
<name>W2PBF3_PHYN3</name>
<dbReference type="AlphaFoldDB" id="W2PBF3"/>
<reference evidence="1 2" key="2">
    <citation type="submission" date="2013-11" db="EMBL/GenBank/DDBJ databases">
        <title>The Genome Sequence of Phytophthora parasitica INRA-310.</title>
        <authorList>
            <consortium name="The Broad Institute Genomics Platform"/>
            <person name="Russ C."/>
            <person name="Tyler B."/>
            <person name="Panabieres F."/>
            <person name="Shan W."/>
            <person name="Tripathy S."/>
            <person name="Grunwald N."/>
            <person name="Machado M."/>
            <person name="Johnson C.S."/>
            <person name="Arredondo F."/>
            <person name="Hong C."/>
            <person name="Coffey M."/>
            <person name="Young S.K."/>
            <person name="Zeng Q."/>
            <person name="Gargeya S."/>
            <person name="Fitzgerald M."/>
            <person name="Abouelleil A."/>
            <person name="Alvarado L."/>
            <person name="Chapman S.B."/>
            <person name="Gainer-Dewar J."/>
            <person name="Goldberg J."/>
            <person name="Griggs A."/>
            <person name="Gujja S."/>
            <person name="Hansen M."/>
            <person name="Howarth C."/>
            <person name="Imamovic A."/>
            <person name="Ireland A."/>
            <person name="Larimer J."/>
            <person name="McCowan C."/>
            <person name="Murphy C."/>
            <person name="Pearson M."/>
            <person name="Poon T.W."/>
            <person name="Priest M."/>
            <person name="Roberts A."/>
            <person name="Saif S."/>
            <person name="Shea T."/>
            <person name="Sykes S."/>
            <person name="Wortman J."/>
            <person name="Nusbaum C."/>
            <person name="Birren B."/>
        </authorList>
    </citation>
    <scope>NUCLEOTIDE SEQUENCE [LARGE SCALE GENOMIC DNA]</scope>
    <source>
        <strain evidence="1 2">INRA-310</strain>
    </source>
</reference>
<evidence type="ECO:0000313" key="1">
    <source>
        <dbReference type="EMBL" id="ETM98166.1"/>
    </source>
</evidence>
<dbReference type="EMBL" id="KI669735">
    <property type="protein sequence ID" value="ETM98166.1"/>
    <property type="molecule type" value="Genomic_DNA"/>
</dbReference>
<gene>
    <name evidence="1" type="ORF">PPTG_24713</name>
</gene>
<dbReference type="VEuPathDB" id="FungiDB:PPTG_24713"/>
<dbReference type="Proteomes" id="UP000018817">
    <property type="component" value="Unassembled WGS sequence"/>
</dbReference>
<sequence length="41" mass="4216">MGTILVLTHILPLSSKPLPSSAKILAAFASSSAITVPQTRP</sequence>
<dbReference type="RefSeq" id="XP_008916539.1">
    <property type="nucleotide sequence ID" value="XM_008918291.1"/>
</dbReference>